<dbReference type="AlphaFoldDB" id="A0A4V6A2L4"/>
<evidence type="ECO:0000256" key="2">
    <source>
        <dbReference type="ARBA" id="ARBA00022741"/>
    </source>
</evidence>
<dbReference type="InterPro" id="IPR011764">
    <property type="entry name" value="Biotin_carboxylation_dom"/>
</dbReference>
<evidence type="ECO:0000256" key="3">
    <source>
        <dbReference type="ARBA" id="ARBA00022840"/>
    </source>
</evidence>
<dbReference type="Proteomes" id="UP000298663">
    <property type="component" value="Unassembled WGS sequence"/>
</dbReference>
<dbReference type="GO" id="GO:0004736">
    <property type="term" value="F:pyruvate carboxylase activity"/>
    <property type="evidence" value="ECO:0007669"/>
    <property type="project" value="TreeGrafter"/>
</dbReference>
<reference evidence="5 6" key="2">
    <citation type="journal article" date="2019" name="G3 (Bethesda)">
        <title>Hybrid Assembly of the Genome of the Entomopathogenic Nematode Steinernema carpocapsae Identifies the X-Chromosome.</title>
        <authorList>
            <person name="Serra L."/>
            <person name="Macchietto M."/>
            <person name="Macias-Munoz A."/>
            <person name="McGill C.J."/>
            <person name="Rodriguez I.M."/>
            <person name="Rodriguez B."/>
            <person name="Murad R."/>
            <person name="Mortazavi A."/>
        </authorList>
    </citation>
    <scope>NUCLEOTIDE SEQUENCE [LARGE SCALE GENOMIC DNA]</scope>
    <source>
        <strain evidence="5 6">ALL</strain>
    </source>
</reference>
<feature type="domain" description="Biotin carboxylation" evidence="4">
    <location>
        <begin position="1"/>
        <end position="83"/>
    </location>
</feature>
<proteinExistence type="predicted"/>
<dbReference type="PANTHER" id="PTHR43778">
    <property type="entry name" value="PYRUVATE CARBOXYLASE"/>
    <property type="match status" value="1"/>
</dbReference>
<dbReference type="EMBL" id="AZBU02000004">
    <property type="protein sequence ID" value="TKR79895.1"/>
    <property type="molecule type" value="Genomic_DNA"/>
</dbReference>
<dbReference type="SMART" id="SM00878">
    <property type="entry name" value="Biotin_carb_C"/>
    <property type="match status" value="1"/>
</dbReference>
<keyword evidence="6" id="KW-1185">Reference proteome</keyword>
<accession>A0A4V6A2L4</accession>
<dbReference type="Pfam" id="PF02785">
    <property type="entry name" value="Biotin_carb_C"/>
    <property type="match status" value="1"/>
</dbReference>
<dbReference type="InterPro" id="IPR011054">
    <property type="entry name" value="Rudment_hybrid_motif"/>
</dbReference>
<comment type="caution">
    <text evidence="5">The sequence shown here is derived from an EMBL/GenBank/DDBJ whole genome shotgun (WGS) entry which is preliminary data.</text>
</comment>
<evidence type="ECO:0000313" key="5">
    <source>
        <dbReference type="EMBL" id="TKR79895.1"/>
    </source>
</evidence>
<dbReference type="InterPro" id="IPR005482">
    <property type="entry name" value="Biotin_COase_C"/>
</dbReference>
<dbReference type="PANTHER" id="PTHR43778:SF2">
    <property type="entry name" value="PYRUVATE CARBOXYLASE, MITOCHONDRIAL"/>
    <property type="match status" value="1"/>
</dbReference>
<dbReference type="SUPFAM" id="SSF51569">
    <property type="entry name" value="Aldolase"/>
    <property type="match status" value="1"/>
</dbReference>
<organism evidence="5 6">
    <name type="scientific">Steinernema carpocapsae</name>
    <name type="common">Entomopathogenic nematode</name>
    <dbReference type="NCBI Taxonomy" id="34508"/>
    <lineage>
        <taxon>Eukaryota</taxon>
        <taxon>Metazoa</taxon>
        <taxon>Ecdysozoa</taxon>
        <taxon>Nematoda</taxon>
        <taxon>Chromadorea</taxon>
        <taxon>Rhabditida</taxon>
        <taxon>Tylenchina</taxon>
        <taxon>Panagrolaimomorpha</taxon>
        <taxon>Strongyloidoidea</taxon>
        <taxon>Steinernematidae</taxon>
        <taxon>Steinernema</taxon>
    </lineage>
</organism>
<gene>
    <name evidence="5" type="ORF">L596_014049</name>
</gene>
<name>A0A4V6A2L4_STECR</name>
<dbReference type="Gene3D" id="3.30.470.20">
    <property type="entry name" value="ATP-grasp fold, B domain"/>
    <property type="match status" value="1"/>
</dbReference>
<reference evidence="5 6" key="1">
    <citation type="journal article" date="2015" name="Genome Biol.">
        <title>Comparative genomics of Steinernema reveals deeply conserved gene regulatory networks.</title>
        <authorList>
            <person name="Dillman A.R."/>
            <person name="Macchietto M."/>
            <person name="Porter C.F."/>
            <person name="Rogers A."/>
            <person name="Williams B."/>
            <person name="Antoshechkin I."/>
            <person name="Lee M.M."/>
            <person name="Goodwin Z."/>
            <person name="Lu X."/>
            <person name="Lewis E.E."/>
            <person name="Goodrich-Blair H."/>
            <person name="Stock S.P."/>
            <person name="Adams B.J."/>
            <person name="Sternberg P.W."/>
            <person name="Mortazavi A."/>
        </authorList>
    </citation>
    <scope>NUCLEOTIDE SEQUENCE [LARGE SCALE GENOMIC DNA]</scope>
    <source>
        <strain evidence="5 6">ALL</strain>
    </source>
</reference>
<dbReference type="PROSITE" id="PS50979">
    <property type="entry name" value="BC"/>
    <property type="match status" value="1"/>
</dbReference>
<keyword evidence="3" id="KW-0067">ATP-binding</keyword>
<evidence type="ECO:0000256" key="1">
    <source>
        <dbReference type="ARBA" id="ARBA00022598"/>
    </source>
</evidence>
<dbReference type="InterPro" id="IPR013785">
    <property type="entry name" value="Aldolase_TIM"/>
</dbReference>
<protein>
    <recommendedName>
        <fullName evidence="4">Biotin carboxylation domain-containing protein</fullName>
    </recommendedName>
</protein>
<dbReference type="STRING" id="34508.A0A4V6A2L4"/>
<sequence length="269" mass="29847">MGIRLDGNAYNGAEIQPYYDSLLVKMIATAKNHQEAAEKMRRALSESRIRGVKTNIPFLENVVSHPQFYGSAVDTSFIEQNEDLFNFRESKDRAQKILRYLAEVIVNGPSTDLPMNVAPADIVPQPPADPEGQIPPRGLHDIILEQGPEAFAKAVRNHKGLLIGDTTFRDAHQSLLATRMRTYDLAKVAPYVAHAFPGLYSVETWGVAAFDVNLKFPPRVSLGTPQLPSPDDPQHPLPNGTWIDESGRIFELSGQRGGRVLRPGRKETE</sequence>
<dbReference type="InterPro" id="IPR055268">
    <property type="entry name" value="PCB-like"/>
</dbReference>
<dbReference type="OrthoDB" id="196847at2759"/>
<dbReference type="GO" id="GO:0005524">
    <property type="term" value="F:ATP binding"/>
    <property type="evidence" value="ECO:0007669"/>
    <property type="project" value="UniProtKB-KW"/>
</dbReference>
<dbReference type="Gene3D" id="3.10.600.10">
    <property type="entry name" value="pyruvate carboxylase f1077a mutant domain"/>
    <property type="match status" value="1"/>
</dbReference>
<dbReference type="GO" id="GO:0005737">
    <property type="term" value="C:cytoplasm"/>
    <property type="evidence" value="ECO:0007669"/>
    <property type="project" value="TreeGrafter"/>
</dbReference>
<dbReference type="GO" id="GO:0006094">
    <property type="term" value="P:gluconeogenesis"/>
    <property type="evidence" value="ECO:0007669"/>
    <property type="project" value="TreeGrafter"/>
</dbReference>
<evidence type="ECO:0000259" key="4">
    <source>
        <dbReference type="PROSITE" id="PS50979"/>
    </source>
</evidence>
<dbReference type="SUPFAM" id="SSF51246">
    <property type="entry name" value="Rudiment single hybrid motif"/>
    <property type="match status" value="1"/>
</dbReference>
<keyword evidence="1" id="KW-0436">Ligase</keyword>
<dbReference type="Gene3D" id="3.20.20.70">
    <property type="entry name" value="Aldolase class I"/>
    <property type="match status" value="1"/>
</dbReference>
<keyword evidence="2" id="KW-0547">Nucleotide-binding</keyword>
<evidence type="ECO:0000313" key="6">
    <source>
        <dbReference type="Proteomes" id="UP000298663"/>
    </source>
</evidence>